<evidence type="ECO:0000313" key="5">
    <source>
        <dbReference type="Proteomes" id="UP000593890"/>
    </source>
</evidence>
<comment type="similarity">
    <text evidence="1">Belongs to the LytR/CpsA/Psr (LCP) family.</text>
</comment>
<organism evidence="4 5">
    <name type="scientific">Solibaculum mannosilyticum</name>
    <dbReference type="NCBI Taxonomy" id="2780922"/>
    <lineage>
        <taxon>Bacteria</taxon>
        <taxon>Bacillati</taxon>
        <taxon>Bacillota</taxon>
        <taxon>Clostridia</taxon>
        <taxon>Eubacteriales</taxon>
        <taxon>Oscillospiraceae</taxon>
        <taxon>Solibaculum</taxon>
    </lineage>
</organism>
<dbReference type="InterPro" id="IPR004474">
    <property type="entry name" value="LytR_CpsA_psr"/>
</dbReference>
<keyword evidence="2" id="KW-0812">Transmembrane</keyword>
<feature type="transmembrane region" description="Helical" evidence="2">
    <location>
        <begin position="14"/>
        <end position="42"/>
    </location>
</feature>
<protein>
    <recommendedName>
        <fullName evidence="3">Cell envelope-related transcriptional attenuator domain-containing protein</fullName>
    </recommendedName>
</protein>
<dbReference type="PANTHER" id="PTHR33392:SF6">
    <property type="entry name" value="POLYISOPRENYL-TEICHOIC ACID--PEPTIDOGLYCAN TEICHOIC ACID TRANSFERASE TAGU"/>
    <property type="match status" value="1"/>
</dbReference>
<reference evidence="5" key="1">
    <citation type="submission" date="2020-07" db="EMBL/GenBank/DDBJ databases">
        <title>Complete genome sequencing of Clostridia bacterium strain 12CBH8.</title>
        <authorList>
            <person name="Sakamoto M."/>
            <person name="Murakami T."/>
            <person name="Mori H."/>
        </authorList>
    </citation>
    <scope>NUCLEOTIDE SEQUENCE [LARGE SCALE GENOMIC DNA]</scope>
    <source>
        <strain evidence="5">12CBH8</strain>
    </source>
</reference>
<accession>A0A7I8D392</accession>
<dbReference type="InterPro" id="IPR050922">
    <property type="entry name" value="LytR/CpsA/Psr_CW_biosynth"/>
</dbReference>
<dbReference type="RefSeq" id="WP_215533146.1">
    <property type="nucleotide sequence ID" value="NZ_AP023321.1"/>
</dbReference>
<evidence type="ECO:0000313" key="4">
    <source>
        <dbReference type="EMBL" id="BCI61297.1"/>
    </source>
</evidence>
<evidence type="ECO:0000256" key="1">
    <source>
        <dbReference type="ARBA" id="ARBA00006068"/>
    </source>
</evidence>
<proteinExistence type="inferred from homology"/>
<dbReference type="Pfam" id="PF03816">
    <property type="entry name" value="LytR_cpsA_psr"/>
    <property type="match status" value="1"/>
</dbReference>
<dbReference type="Proteomes" id="UP000593890">
    <property type="component" value="Chromosome"/>
</dbReference>
<dbReference type="KEGG" id="sman:C12CBH8_19360"/>
<name>A0A7I8D392_9FIRM</name>
<keyword evidence="2" id="KW-1133">Transmembrane helix</keyword>
<feature type="domain" description="Cell envelope-related transcriptional attenuator" evidence="3">
    <location>
        <begin position="86"/>
        <end position="204"/>
    </location>
</feature>
<dbReference type="Gene3D" id="3.40.630.190">
    <property type="entry name" value="LCP protein"/>
    <property type="match status" value="1"/>
</dbReference>
<keyword evidence="2" id="KW-0472">Membrane</keyword>
<dbReference type="AlphaFoldDB" id="A0A7I8D392"/>
<keyword evidence="5" id="KW-1185">Reference proteome</keyword>
<evidence type="ECO:0000259" key="3">
    <source>
        <dbReference type="Pfam" id="PF03816"/>
    </source>
</evidence>
<dbReference type="EMBL" id="AP023321">
    <property type="protein sequence ID" value="BCI61297.1"/>
    <property type="molecule type" value="Genomic_DNA"/>
</dbReference>
<sequence>MPYQRSHGKKQRSVFASVFLFLATLFGILILLVGGAALYFLVIAPPEQPERLSTSEAETSEVVYQGEEPMNLLLVGTDDDNSSAGSFMLLRLDPEEDSIWVAPLSKDLRTQVGNREDTLAGFYAYGGRMMMKQAVEGVTGVTVDHYVIMTASSGGEIVDLLGSVTCNVPEEINYVGSDNGFTLALGKGQQALDGSQLIKLVRYQGWSSVDACEYSGQVMCDLLNQHMNEKTVDKATTIFAKAVNKVTTDIGAVDLAKNIPAIRYLCLTNEGDIAKLVSVSGMEGETLKNALGEHFPVEEVVLTD</sequence>
<evidence type="ECO:0000256" key="2">
    <source>
        <dbReference type="SAM" id="Phobius"/>
    </source>
</evidence>
<dbReference type="PANTHER" id="PTHR33392">
    <property type="entry name" value="POLYISOPRENYL-TEICHOIC ACID--PEPTIDOGLYCAN TEICHOIC ACID TRANSFERASE TAGU"/>
    <property type="match status" value="1"/>
</dbReference>
<gene>
    <name evidence="4" type="ORF">C12CBH8_19360</name>
</gene>